<sequence>MRAQFFLEGLMLPLLLNFLTLILPFVETSSLFLEEDKPPITDVKPVDVTLTARNAEPQATSAVATVSKRQLPPEALKALMRSHGEDLSVLRGPQYSPETEHSNRTLTKKVDVPPSFFYVGELFVRCSPPEYVYNREPYEDPEYPQFSLYHWTDWKARGTVEAVRKTIMDRQRICHRCSCSKEGRLIPNKNVQCVSERSAARCVLILSCYCVAELGQPPPLDGASSEDYRAALRQMPETVRNSNRYYRWSFNGESIGFDRDDLEPRPPGRLRRRPKHRSKIPRRRRPFHEPRWSEEMIVPGPEFQSVPYNWPENADGTEPPNFEFEHYDGVPTDRHYVYDRPRLLYLPEEDDSDNYYDY</sequence>
<keyword evidence="4" id="KW-1185">Reference proteome</keyword>
<accession>A0AAN8PPB9</accession>
<feature type="region of interest" description="Disordered" evidence="1">
    <location>
        <begin position="259"/>
        <end position="285"/>
    </location>
</feature>
<feature type="chain" id="PRO_5042965424" evidence="2">
    <location>
        <begin position="29"/>
        <end position="358"/>
    </location>
</feature>
<keyword evidence="2" id="KW-0732">Signal</keyword>
<comment type="caution">
    <text evidence="3">The sequence shown here is derived from an EMBL/GenBank/DDBJ whole genome shotgun (WGS) entry which is preliminary data.</text>
</comment>
<protein>
    <submittedName>
        <fullName evidence="3">Uncharacterized protein</fullName>
    </submittedName>
</protein>
<dbReference type="AlphaFoldDB" id="A0AAN8PPB9"/>
<organism evidence="3 4">
    <name type="scientific">Arthrobotrys conoides</name>
    <dbReference type="NCBI Taxonomy" id="74498"/>
    <lineage>
        <taxon>Eukaryota</taxon>
        <taxon>Fungi</taxon>
        <taxon>Dikarya</taxon>
        <taxon>Ascomycota</taxon>
        <taxon>Pezizomycotina</taxon>
        <taxon>Orbiliomycetes</taxon>
        <taxon>Orbiliales</taxon>
        <taxon>Orbiliaceae</taxon>
        <taxon>Arthrobotrys</taxon>
    </lineage>
</organism>
<evidence type="ECO:0000313" key="3">
    <source>
        <dbReference type="EMBL" id="KAK6518033.1"/>
    </source>
</evidence>
<dbReference type="EMBL" id="JAVHJM010000002">
    <property type="protein sequence ID" value="KAK6518033.1"/>
    <property type="molecule type" value="Genomic_DNA"/>
</dbReference>
<name>A0AAN8PPB9_9PEZI</name>
<gene>
    <name evidence="3" type="ORF">TWF506_005198</name>
</gene>
<proteinExistence type="predicted"/>
<dbReference type="Proteomes" id="UP001307849">
    <property type="component" value="Unassembled WGS sequence"/>
</dbReference>
<feature type="compositionally biased region" description="Basic residues" evidence="1">
    <location>
        <begin position="268"/>
        <end position="285"/>
    </location>
</feature>
<evidence type="ECO:0000313" key="4">
    <source>
        <dbReference type="Proteomes" id="UP001307849"/>
    </source>
</evidence>
<evidence type="ECO:0000256" key="2">
    <source>
        <dbReference type="SAM" id="SignalP"/>
    </source>
</evidence>
<reference evidence="3 4" key="1">
    <citation type="submission" date="2019-10" db="EMBL/GenBank/DDBJ databases">
        <authorList>
            <person name="Palmer J.M."/>
        </authorList>
    </citation>
    <scope>NUCLEOTIDE SEQUENCE [LARGE SCALE GENOMIC DNA]</scope>
    <source>
        <strain evidence="3 4">TWF506</strain>
    </source>
</reference>
<evidence type="ECO:0000256" key="1">
    <source>
        <dbReference type="SAM" id="MobiDB-lite"/>
    </source>
</evidence>
<feature type="signal peptide" evidence="2">
    <location>
        <begin position="1"/>
        <end position="28"/>
    </location>
</feature>